<feature type="domain" description="Trs120/TRAPPC9 third Ig-like" evidence="7">
    <location>
        <begin position="1023"/>
        <end position="1179"/>
    </location>
</feature>
<dbReference type="InterPro" id="IPR058565">
    <property type="entry name" value="Ig_TRAPPC9_Trs120_1st"/>
</dbReference>
<dbReference type="PANTHER" id="PTHR21512:SF5">
    <property type="entry name" value="TRAFFICKING PROTEIN PARTICLE COMPLEX SUBUNIT 9"/>
    <property type="match status" value="1"/>
</dbReference>
<feature type="domain" description="Trs120/TRAPPC9 N-terminal" evidence="4">
    <location>
        <begin position="31"/>
        <end position="410"/>
    </location>
</feature>
<keyword evidence="2" id="KW-0333">Golgi apparatus</keyword>
<dbReference type="Pfam" id="PF08626">
    <property type="entry name" value="TRAPPC9-Trs120"/>
    <property type="match status" value="1"/>
</dbReference>
<feature type="region of interest" description="Disordered" evidence="3">
    <location>
        <begin position="131"/>
        <end position="152"/>
    </location>
</feature>
<dbReference type="InterPro" id="IPR013935">
    <property type="entry name" value="Trs120_TRAPPC9"/>
</dbReference>
<proteinExistence type="predicted"/>
<dbReference type="Proteomes" id="UP000325313">
    <property type="component" value="Unassembled WGS sequence"/>
</dbReference>
<feature type="region of interest" description="Disordered" evidence="3">
    <location>
        <begin position="301"/>
        <end position="349"/>
    </location>
</feature>
<evidence type="ECO:0000259" key="6">
    <source>
        <dbReference type="Pfam" id="PF26254"/>
    </source>
</evidence>
<evidence type="ECO:0000256" key="1">
    <source>
        <dbReference type="ARBA" id="ARBA00004555"/>
    </source>
</evidence>
<dbReference type="Pfam" id="PF26280">
    <property type="entry name" value="Ig_TRAPPC9-Trs120_2nd"/>
    <property type="match status" value="1"/>
</dbReference>
<dbReference type="EMBL" id="VDEP01000241">
    <property type="protein sequence ID" value="KAA1120812.1"/>
    <property type="molecule type" value="Genomic_DNA"/>
</dbReference>
<feature type="region of interest" description="Disordered" evidence="3">
    <location>
        <begin position="63"/>
        <end position="82"/>
    </location>
</feature>
<dbReference type="InterPro" id="IPR058567">
    <property type="entry name" value="Ig_TRAPPC9_Trs120_3rd"/>
</dbReference>
<feature type="domain" description="Trs120/TRAPPC9 TPR region" evidence="5">
    <location>
        <begin position="452"/>
        <end position="657"/>
    </location>
</feature>
<reference evidence="8 9" key="1">
    <citation type="submission" date="2019-05" db="EMBL/GenBank/DDBJ databases">
        <title>Emergence of the Ug99 lineage of the wheat stem rust pathogen through somatic hybridization.</title>
        <authorList>
            <person name="Li F."/>
            <person name="Upadhyaya N.M."/>
            <person name="Sperschneider J."/>
            <person name="Matny O."/>
            <person name="Nguyen-Phuc H."/>
            <person name="Mago R."/>
            <person name="Raley C."/>
            <person name="Miller M.E."/>
            <person name="Silverstein K.A.T."/>
            <person name="Henningsen E."/>
            <person name="Hirsch C.D."/>
            <person name="Visser B."/>
            <person name="Pretorius Z.A."/>
            <person name="Steffenson B.J."/>
            <person name="Schwessinger B."/>
            <person name="Dodds P.N."/>
            <person name="Figueroa M."/>
        </authorList>
    </citation>
    <scope>NUCLEOTIDE SEQUENCE [LARGE SCALE GENOMIC DNA]</scope>
    <source>
        <strain evidence="8 9">Ug99</strain>
    </source>
</reference>
<dbReference type="InterPro" id="IPR058563">
    <property type="entry name" value="Trs120_TRAPPC9_N"/>
</dbReference>
<evidence type="ECO:0000313" key="9">
    <source>
        <dbReference type="Proteomes" id="UP000325313"/>
    </source>
</evidence>
<dbReference type="Pfam" id="PF26254">
    <property type="entry name" value="Ig_TRAPPC9-Trs120_1st"/>
    <property type="match status" value="1"/>
</dbReference>
<evidence type="ECO:0000256" key="3">
    <source>
        <dbReference type="SAM" id="MobiDB-lite"/>
    </source>
</evidence>
<dbReference type="GO" id="GO:0005802">
    <property type="term" value="C:trans-Golgi network"/>
    <property type="evidence" value="ECO:0007669"/>
    <property type="project" value="TreeGrafter"/>
</dbReference>
<accession>A0A5B0R5N5</accession>
<evidence type="ECO:0000259" key="7">
    <source>
        <dbReference type="Pfam" id="PF26282"/>
    </source>
</evidence>
<gene>
    <name evidence="8" type="ORF">PGTUg99_020971</name>
</gene>
<comment type="caution">
    <text evidence="8">The sequence shown here is derived from an EMBL/GenBank/DDBJ whole genome shotgun (WGS) entry which is preliminary data.</text>
</comment>
<evidence type="ECO:0000259" key="4">
    <source>
        <dbReference type="Pfam" id="PF08626"/>
    </source>
</evidence>
<sequence>MSIDQEQKQQRPTNHPTIDHHPSIISLATPTILLVPIQPISLDTFNGIVQLFKQFSTFPLSELSSANNPTQTPPASPSLNTSSQPQLLLNFNSTYFFSPSSIYHKFLHTFQPHRKPFGIIGIVDCSHWGPSSDHHHQSNHQPSTRPNPPISGTLNDALRSFEILLATHHPRTPVGRCFGFYPTDNQQDNVDGLVLIPHVGDQKFYLQRLITEFASDLIRSFQHLSAVLQSTSSLETPRQSYNSALFDSIPILPPLHLIPNPALRSPPDETPAGMLHPTASSSKLAAPKARQPMDYMLNDMKLPSEPVSPRGTRPDEPNHSTSVPPAINNRLLNGENRTPASFSPPPIDSRVRKRHIGRIRKVEADLELLAAKPINALKIYSEAIGHLKSTSDYVWWAAALEGLAVTKMLSLLAGLVAENSVQEISDDLELAVGTYSKALSRSFDGTLVHGNLESVEPLVFVESVIRLLDFKLELIELRDSQVERTDGELLRMLLGNHLARRRKSDHRKPFSLEVRLDINRIGSMVELAVDGLKFAEDRIRALSKLVGVFERIGFMRKAAWFKRKLVGVVVEQIGKFRGSIPLQGRQELVKLIEEVCKSFRVPIDELSHQPVVIDYRLGRIDQAQAGWKELQLGVLLDAVIACGQLEENLSELKFRLKLNEFLDHHGSHDLEIKDDDRRINWLFKTLAHPSLKYWGPRQIVLTLELVPLSDRHALIPYHTRPILQTGIHAGTNDIPLPTFYYNHNRTPTGMGKDKALPLKMVKDEPINVLVTLQNPMSIDLEILMICLSAIGIPFEAIKTQTVVKSRTVKTIALTGVPLSSGTLKIKGCQVQLIGCDEPQEFILPIGKPKWNKKDEEELLSCEVVDGLPFLRIVSGCEELAGGGGVMVYDGEVVTIEIKIVNTSKVRADWIDVAVQDSLSDQMKKTLDDPQSSHHATYERYQLEYELVHRPVLSVTWTDSIEALGMGWVRLKCLGKAGCRSVGVRIEYDANGGLNLKRHLEWSIGLSVQKSLNVVGFESLAGGMLIIKVQNSAQGGQVFEVEAKGGRADSQSFIIESQKQVIQPGSTHAFLIEIEPIKVTQLDSEKSIPSLIDRQFVVTHRQDKHNDPADDGDMNDKTTKYRNNKRISKEKLAHVELLKFWIKDRLLNTITMEWREVGTNKFGEISLRGVQVDQQMVTNLRSHEVSVQLSVLNQDLHHINDKPLDELHRSSLKPQTLLEIDTFYSVLTKIKNQSGMKKKVDCLVRVMRLDGAIIPISSHTTEDQSESLIYLIEGVVQDQDCHEFPHEHQCNQGGTMTVMLDENDEDEGHQVEMKICFLTQGAFLLQAVALDSFSHQQLDHHPPSPLGTSEVIHLVVS</sequence>
<organism evidence="8 9">
    <name type="scientific">Puccinia graminis f. sp. tritici</name>
    <dbReference type="NCBI Taxonomy" id="56615"/>
    <lineage>
        <taxon>Eukaryota</taxon>
        <taxon>Fungi</taxon>
        <taxon>Dikarya</taxon>
        <taxon>Basidiomycota</taxon>
        <taxon>Pucciniomycotina</taxon>
        <taxon>Pucciniomycetes</taxon>
        <taxon>Pucciniales</taxon>
        <taxon>Pucciniaceae</taxon>
        <taxon>Puccinia</taxon>
    </lineage>
</organism>
<feature type="compositionally biased region" description="Polar residues" evidence="3">
    <location>
        <begin position="139"/>
        <end position="152"/>
    </location>
</feature>
<dbReference type="PANTHER" id="PTHR21512">
    <property type="entry name" value="TRAFFICKING PROTEIN PARTICLE COMPLEX SUBUNIT 9"/>
    <property type="match status" value="1"/>
</dbReference>
<feature type="region of interest" description="Disordered" evidence="3">
    <location>
        <begin position="263"/>
        <end position="287"/>
    </location>
</feature>
<dbReference type="InterPro" id="IPR058564">
    <property type="entry name" value="TPR_TRAPPC9_Trs120"/>
</dbReference>
<feature type="domain" description="Trs120/TRAPPC9 first Ig-like" evidence="6">
    <location>
        <begin position="757"/>
        <end position="855"/>
    </location>
</feature>
<comment type="subcellular location">
    <subcellularLocation>
        <location evidence="1">Golgi apparatus</location>
    </subcellularLocation>
</comment>
<evidence type="ECO:0000313" key="8">
    <source>
        <dbReference type="EMBL" id="KAA1120812.1"/>
    </source>
</evidence>
<evidence type="ECO:0000259" key="5">
    <source>
        <dbReference type="Pfam" id="PF26251"/>
    </source>
</evidence>
<evidence type="ECO:0000256" key="2">
    <source>
        <dbReference type="ARBA" id="ARBA00023034"/>
    </source>
</evidence>
<name>A0A5B0R5N5_PUCGR</name>
<dbReference type="Pfam" id="PF26282">
    <property type="entry name" value="Ig_TRAPPC9-Trs120_3rd"/>
    <property type="match status" value="1"/>
</dbReference>
<feature type="region of interest" description="Disordered" evidence="3">
    <location>
        <begin position="1"/>
        <end position="21"/>
    </location>
</feature>
<protein>
    <submittedName>
        <fullName evidence="8">Uncharacterized protein</fullName>
    </submittedName>
</protein>
<dbReference type="Pfam" id="PF26251">
    <property type="entry name" value="TPR_TRAPPC9-Trs120"/>
    <property type="match status" value="1"/>
</dbReference>